<accession>A0ABD3MWR6</accession>
<evidence type="ECO:0000256" key="2">
    <source>
        <dbReference type="ARBA" id="ARBA00022448"/>
    </source>
</evidence>
<organism evidence="13 14">
    <name type="scientific">Cyclotella atomus</name>
    <dbReference type="NCBI Taxonomy" id="382360"/>
    <lineage>
        <taxon>Eukaryota</taxon>
        <taxon>Sar</taxon>
        <taxon>Stramenopiles</taxon>
        <taxon>Ochrophyta</taxon>
        <taxon>Bacillariophyta</taxon>
        <taxon>Coscinodiscophyceae</taxon>
        <taxon>Thalassiosirophycidae</taxon>
        <taxon>Stephanodiscales</taxon>
        <taxon>Stephanodiscaceae</taxon>
        <taxon>Cyclotella</taxon>
    </lineage>
</organism>
<keyword evidence="5 11" id="KW-1133">Transmembrane helix</keyword>
<evidence type="ECO:0000256" key="8">
    <source>
        <dbReference type="ARBA" id="ARBA00023136"/>
    </source>
</evidence>
<keyword evidence="9 11" id="KW-0868">Chloride</keyword>
<dbReference type="SMART" id="SM00116">
    <property type="entry name" value="CBS"/>
    <property type="match status" value="1"/>
</dbReference>
<dbReference type="SUPFAM" id="SSF54631">
    <property type="entry name" value="CBS-domain pair"/>
    <property type="match status" value="1"/>
</dbReference>
<evidence type="ECO:0000313" key="14">
    <source>
        <dbReference type="Proteomes" id="UP001530400"/>
    </source>
</evidence>
<dbReference type="InterPro" id="IPR051280">
    <property type="entry name" value="Cl-channel/antiporter"/>
</dbReference>
<evidence type="ECO:0000256" key="5">
    <source>
        <dbReference type="ARBA" id="ARBA00022989"/>
    </source>
</evidence>
<comment type="similarity">
    <text evidence="11">Belongs to the chloride channel (TC 2.A.49) family.</text>
</comment>
<comment type="caution">
    <text evidence="13">The sequence shown here is derived from an EMBL/GenBank/DDBJ whole genome shotgun (WGS) entry which is preliminary data.</text>
</comment>
<dbReference type="Proteomes" id="UP001530400">
    <property type="component" value="Unassembled WGS sequence"/>
</dbReference>
<evidence type="ECO:0000256" key="6">
    <source>
        <dbReference type="ARBA" id="ARBA00023065"/>
    </source>
</evidence>
<feature type="transmembrane region" description="Helical" evidence="11">
    <location>
        <begin position="229"/>
        <end position="246"/>
    </location>
</feature>
<feature type="transmembrane region" description="Helical" evidence="11">
    <location>
        <begin position="141"/>
        <end position="163"/>
    </location>
</feature>
<keyword evidence="3 11" id="KW-0812">Transmembrane</keyword>
<feature type="transmembrane region" description="Helical" evidence="11">
    <location>
        <begin position="58"/>
        <end position="81"/>
    </location>
</feature>
<evidence type="ECO:0000256" key="7">
    <source>
        <dbReference type="ARBA" id="ARBA00023122"/>
    </source>
</evidence>
<proteinExistence type="inferred from homology"/>
<keyword evidence="2 11" id="KW-0813">Transport</keyword>
<evidence type="ECO:0000256" key="4">
    <source>
        <dbReference type="ARBA" id="ARBA00022737"/>
    </source>
</evidence>
<feature type="transmembrane region" description="Helical" evidence="11">
    <location>
        <begin position="93"/>
        <end position="111"/>
    </location>
</feature>
<protein>
    <recommendedName>
        <fullName evidence="11">Chloride channel protein</fullName>
    </recommendedName>
</protein>
<dbReference type="Gene3D" id="1.10.3080.10">
    <property type="entry name" value="Clc chloride channel"/>
    <property type="match status" value="1"/>
</dbReference>
<evidence type="ECO:0000256" key="11">
    <source>
        <dbReference type="RuleBase" id="RU361221"/>
    </source>
</evidence>
<dbReference type="Pfam" id="PF00654">
    <property type="entry name" value="Voltage_CLC"/>
    <property type="match status" value="1"/>
</dbReference>
<dbReference type="PANTHER" id="PTHR11689">
    <property type="entry name" value="CHLORIDE CHANNEL PROTEIN CLC FAMILY MEMBER"/>
    <property type="match status" value="1"/>
</dbReference>
<keyword evidence="6 11" id="KW-0406">Ion transport</keyword>
<keyword evidence="14" id="KW-1185">Reference proteome</keyword>
<dbReference type="AlphaFoldDB" id="A0ABD3MWR6"/>
<dbReference type="InterPro" id="IPR000644">
    <property type="entry name" value="CBS_dom"/>
</dbReference>
<comment type="caution">
    <text evidence="11">Lacks conserved residue(s) required for the propagation of feature annotation.</text>
</comment>
<dbReference type="GO" id="GO:0005254">
    <property type="term" value="F:chloride channel activity"/>
    <property type="evidence" value="ECO:0007669"/>
    <property type="project" value="UniProtKB-UniRule"/>
</dbReference>
<evidence type="ECO:0000256" key="1">
    <source>
        <dbReference type="ARBA" id="ARBA00004141"/>
    </source>
</evidence>
<feature type="domain" description="CBS" evidence="12">
    <location>
        <begin position="373"/>
        <end position="434"/>
    </location>
</feature>
<evidence type="ECO:0000259" key="12">
    <source>
        <dbReference type="PROSITE" id="PS51371"/>
    </source>
</evidence>
<evidence type="ECO:0000256" key="10">
    <source>
        <dbReference type="PROSITE-ProRule" id="PRU00703"/>
    </source>
</evidence>
<dbReference type="Gene3D" id="3.10.580.10">
    <property type="entry name" value="CBS-domain"/>
    <property type="match status" value="1"/>
</dbReference>
<dbReference type="InterPro" id="IPR001807">
    <property type="entry name" value="ClC"/>
</dbReference>
<evidence type="ECO:0000313" key="13">
    <source>
        <dbReference type="EMBL" id="KAL3768268.1"/>
    </source>
</evidence>
<keyword evidence="8 11" id="KW-0472">Membrane</keyword>
<evidence type="ECO:0000256" key="9">
    <source>
        <dbReference type="ARBA" id="ARBA00023214"/>
    </source>
</evidence>
<dbReference type="GO" id="GO:0016020">
    <property type="term" value="C:membrane"/>
    <property type="evidence" value="ECO:0007669"/>
    <property type="project" value="UniProtKB-SubCell"/>
</dbReference>
<reference evidence="13 14" key="1">
    <citation type="submission" date="2024-10" db="EMBL/GenBank/DDBJ databases">
        <title>Updated reference genomes for cyclostephanoid diatoms.</title>
        <authorList>
            <person name="Roberts W.R."/>
            <person name="Alverson A.J."/>
        </authorList>
    </citation>
    <scope>NUCLEOTIDE SEQUENCE [LARGE SCALE GENOMIC DNA]</scope>
    <source>
        <strain evidence="13 14">AJA010-31</strain>
    </source>
</reference>
<dbReference type="PANTHER" id="PTHR11689:SF136">
    <property type="entry name" value="H(+)_CL(-) EXCHANGE TRANSPORTER 7"/>
    <property type="match status" value="1"/>
</dbReference>
<dbReference type="PROSITE" id="PS51371">
    <property type="entry name" value="CBS"/>
    <property type="match status" value="1"/>
</dbReference>
<evidence type="ECO:0000256" key="3">
    <source>
        <dbReference type="ARBA" id="ARBA00022692"/>
    </source>
</evidence>
<dbReference type="InterPro" id="IPR046342">
    <property type="entry name" value="CBS_dom_sf"/>
</dbReference>
<name>A0ABD3MWR6_9STRA</name>
<gene>
    <name evidence="13" type="ORF">ACHAWO_012378</name>
</gene>
<dbReference type="PRINTS" id="PR00762">
    <property type="entry name" value="CLCHANNEL"/>
</dbReference>
<feature type="transmembrane region" description="Helical" evidence="11">
    <location>
        <begin position="315"/>
        <end position="332"/>
    </location>
</feature>
<dbReference type="SUPFAM" id="SSF81340">
    <property type="entry name" value="Clc chloride channel"/>
    <property type="match status" value="1"/>
</dbReference>
<sequence length="503" mass="56298">MGASCTKFGGFLQNALIRWNANRPRREESHQKSWTERLLHWTMQELSHFATDAERRDLVSIGASVGFAASFGSPIGGLLFILDDVSCYFERRLLLRMLIGNAVGTLCLAIKHRDFSNFGIINLGTFDPNEIFETRLLETPLYMLIGIGGGLIGGCFCGSYLWLQRNIAGRFPSAWERRAKYQLLAVAILNKRFFCPHGQENEMAKIMFVSRITAIKDILVDPASYQQRTLLVVGLTFYTLTLITFSSCTMPLGLFTPTILVGASLGGACGNLLKQTIDGSVFPSTFALLGVASMLAGIQHSTVSVAVILVEGTGHIKVLLPVIVVVATFRYISQHIQQFDVFEAGIVIKKLAYLEHEKIPRYYDAIRVKDILIESHVLCLKDHETVGKLVEVLGNSPHQSFPVIETESGRFIGLVKRTQIVALLECGIFSKNKEICGFRSDRNGDALSYWAFCINDDRYEYLLSLPDEMRASVNKLNDKDEGQERRTLVNKEQKTLPHQCDYH</sequence>
<keyword evidence="4" id="KW-0677">Repeat</keyword>
<comment type="subcellular location">
    <subcellularLocation>
        <location evidence="1 11">Membrane</location>
        <topology evidence="1 11">Multi-pass membrane protein</topology>
    </subcellularLocation>
</comment>
<keyword evidence="7 10" id="KW-0129">CBS domain</keyword>
<dbReference type="EMBL" id="JALLPJ020001350">
    <property type="protein sequence ID" value="KAL3768268.1"/>
    <property type="molecule type" value="Genomic_DNA"/>
</dbReference>
<dbReference type="InterPro" id="IPR014743">
    <property type="entry name" value="Cl-channel_core"/>
</dbReference>
<feature type="transmembrane region" description="Helical" evidence="11">
    <location>
        <begin position="285"/>
        <end position="309"/>
    </location>
</feature>
<feature type="transmembrane region" description="Helical" evidence="11">
    <location>
        <begin position="252"/>
        <end position="273"/>
    </location>
</feature>